<evidence type="ECO:0000313" key="2">
    <source>
        <dbReference type="EMBL" id="KAF0561764.1"/>
    </source>
</evidence>
<evidence type="ECO:0000313" key="3">
    <source>
        <dbReference type="Proteomes" id="UP000439903"/>
    </source>
</evidence>
<evidence type="ECO:0000256" key="1">
    <source>
        <dbReference type="SAM" id="MobiDB-lite"/>
    </source>
</evidence>
<sequence length="124" mass="14395">MVEEEEQRMLDRDDSKNNKEKNNEIQIDKNEYKTCTKISRSFEVDNSKEPCDLASTKKPEKMKRELPRRSEIILVRRELTEIKDTLNVGDYCQNGTSESANIGDAEETNKVGYCYLNGIRIVDN</sequence>
<reference evidence="2 3" key="1">
    <citation type="journal article" date="2019" name="Environ. Microbiol.">
        <title>At the nexus of three kingdoms: the genome of the mycorrhizal fungus Gigaspora margarita provides insights into plant, endobacterial and fungal interactions.</title>
        <authorList>
            <person name="Venice F."/>
            <person name="Ghignone S."/>
            <person name="Salvioli di Fossalunga A."/>
            <person name="Amselem J."/>
            <person name="Novero M."/>
            <person name="Xianan X."/>
            <person name="Sedzielewska Toro K."/>
            <person name="Morin E."/>
            <person name="Lipzen A."/>
            <person name="Grigoriev I.V."/>
            <person name="Henrissat B."/>
            <person name="Martin F.M."/>
            <person name="Bonfante P."/>
        </authorList>
    </citation>
    <scope>NUCLEOTIDE SEQUENCE [LARGE SCALE GENOMIC DNA]</scope>
    <source>
        <strain evidence="2 3">BEG34</strain>
    </source>
</reference>
<keyword evidence="3" id="KW-1185">Reference proteome</keyword>
<organism evidence="2 3">
    <name type="scientific">Gigaspora margarita</name>
    <dbReference type="NCBI Taxonomy" id="4874"/>
    <lineage>
        <taxon>Eukaryota</taxon>
        <taxon>Fungi</taxon>
        <taxon>Fungi incertae sedis</taxon>
        <taxon>Mucoromycota</taxon>
        <taxon>Glomeromycotina</taxon>
        <taxon>Glomeromycetes</taxon>
        <taxon>Diversisporales</taxon>
        <taxon>Gigasporaceae</taxon>
        <taxon>Gigaspora</taxon>
    </lineage>
</organism>
<name>A0A8H4B5A3_GIGMA</name>
<dbReference type="EMBL" id="WTPW01000006">
    <property type="protein sequence ID" value="KAF0561764.1"/>
    <property type="molecule type" value="Genomic_DNA"/>
</dbReference>
<feature type="compositionally biased region" description="Basic and acidic residues" evidence="1">
    <location>
        <begin position="7"/>
        <end position="25"/>
    </location>
</feature>
<proteinExistence type="predicted"/>
<gene>
    <name evidence="2" type="ORF">F8M41_019383</name>
</gene>
<dbReference type="AlphaFoldDB" id="A0A8H4B5A3"/>
<feature type="region of interest" description="Disordered" evidence="1">
    <location>
        <begin position="1"/>
        <end position="25"/>
    </location>
</feature>
<comment type="caution">
    <text evidence="2">The sequence shown here is derived from an EMBL/GenBank/DDBJ whole genome shotgun (WGS) entry which is preliminary data.</text>
</comment>
<accession>A0A8H4B5A3</accession>
<protein>
    <submittedName>
        <fullName evidence="2">Uncharacterized protein</fullName>
    </submittedName>
</protein>
<dbReference type="Proteomes" id="UP000439903">
    <property type="component" value="Unassembled WGS sequence"/>
</dbReference>